<feature type="compositionally biased region" description="Basic and acidic residues" evidence="1">
    <location>
        <begin position="140"/>
        <end position="149"/>
    </location>
</feature>
<feature type="compositionally biased region" description="Polar residues" evidence="1">
    <location>
        <begin position="58"/>
        <end position="74"/>
    </location>
</feature>
<dbReference type="AlphaFoldDB" id="A0AAD5KCI3"/>
<feature type="compositionally biased region" description="Polar residues" evidence="1">
    <location>
        <begin position="96"/>
        <end position="109"/>
    </location>
</feature>
<reference evidence="2" key="1">
    <citation type="journal article" date="2022" name="IScience">
        <title>Evolution of zygomycete secretomes and the origins of terrestrial fungal ecologies.</title>
        <authorList>
            <person name="Chang Y."/>
            <person name="Wang Y."/>
            <person name="Mondo S."/>
            <person name="Ahrendt S."/>
            <person name="Andreopoulos W."/>
            <person name="Barry K."/>
            <person name="Beard J."/>
            <person name="Benny G.L."/>
            <person name="Blankenship S."/>
            <person name="Bonito G."/>
            <person name="Cuomo C."/>
            <person name="Desiro A."/>
            <person name="Gervers K.A."/>
            <person name="Hundley H."/>
            <person name="Kuo A."/>
            <person name="LaButti K."/>
            <person name="Lang B.F."/>
            <person name="Lipzen A."/>
            <person name="O'Donnell K."/>
            <person name="Pangilinan J."/>
            <person name="Reynolds N."/>
            <person name="Sandor L."/>
            <person name="Smith M.E."/>
            <person name="Tsang A."/>
            <person name="Grigoriev I.V."/>
            <person name="Stajich J.E."/>
            <person name="Spatafora J.W."/>
        </authorList>
    </citation>
    <scope>NUCLEOTIDE SEQUENCE</scope>
    <source>
        <strain evidence="2">RSA 2281</strain>
    </source>
</reference>
<evidence type="ECO:0000313" key="3">
    <source>
        <dbReference type="Proteomes" id="UP001209540"/>
    </source>
</evidence>
<keyword evidence="3" id="KW-1185">Reference proteome</keyword>
<comment type="caution">
    <text evidence="2">The sequence shown here is derived from an EMBL/GenBank/DDBJ whole genome shotgun (WGS) entry which is preliminary data.</text>
</comment>
<feature type="compositionally biased region" description="Low complexity" evidence="1">
    <location>
        <begin position="75"/>
        <end position="95"/>
    </location>
</feature>
<reference evidence="2" key="2">
    <citation type="submission" date="2023-02" db="EMBL/GenBank/DDBJ databases">
        <authorList>
            <consortium name="DOE Joint Genome Institute"/>
            <person name="Mondo S.J."/>
            <person name="Chang Y."/>
            <person name="Wang Y."/>
            <person name="Ahrendt S."/>
            <person name="Andreopoulos W."/>
            <person name="Barry K."/>
            <person name="Beard J."/>
            <person name="Benny G.L."/>
            <person name="Blankenship S."/>
            <person name="Bonito G."/>
            <person name="Cuomo C."/>
            <person name="Desiro A."/>
            <person name="Gervers K.A."/>
            <person name="Hundley H."/>
            <person name="Kuo A."/>
            <person name="LaButti K."/>
            <person name="Lang B.F."/>
            <person name="Lipzen A."/>
            <person name="O'Donnell K."/>
            <person name="Pangilinan J."/>
            <person name="Reynolds N."/>
            <person name="Sandor L."/>
            <person name="Smith M.W."/>
            <person name="Tsang A."/>
            <person name="Grigoriev I.V."/>
            <person name="Stajich J.E."/>
            <person name="Spatafora J.W."/>
        </authorList>
    </citation>
    <scope>NUCLEOTIDE SEQUENCE</scope>
    <source>
        <strain evidence="2">RSA 2281</strain>
    </source>
</reference>
<organism evidence="2 3">
    <name type="scientific">Phascolomyces articulosus</name>
    <dbReference type="NCBI Taxonomy" id="60185"/>
    <lineage>
        <taxon>Eukaryota</taxon>
        <taxon>Fungi</taxon>
        <taxon>Fungi incertae sedis</taxon>
        <taxon>Mucoromycota</taxon>
        <taxon>Mucoromycotina</taxon>
        <taxon>Mucoromycetes</taxon>
        <taxon>Mucorales</taxon>
        <taxon>Lichtheimiaceae</taxon>
        <taxon>Phascolomyces</taxon>
    </lineage>
</organism>
<feature type="region of interest" description="Disordered" evidence="1">
    <location>
        <begin position="52"/>
        <end position="149"/>
    </location>
</feature>
<evidence type="ECO:0000256" key="1">
    <source>
        <dbReference type="SAM" id="MobiDB-lite"/>
    </source>
</evidence>
<protein>
    <submittedName>
        <fullName evidence="2">Uncharacterized protein</fullName>
    </submittedName>
</protein>
<evidence type="ECO:0000313" key="2">
    <source>
        <dbReference type="EMBL" id="KAI9266882.1"/>
    </source>
</evidence>
<gene>
    <name evidence="2" type="ORF">BDA99DRAFT_579290</name>
</gene>
<name>A0AAD5KCI3_9FUNG</name>
<dbReference type="Proteomes" id="UP001209540">
    <property type="component" value="Unassembled WGS sequence"/>
</dbReference>
<sequence>MTVTAIVVRNNDGRYIVIKKHLENRKVAHHPNEFMFIAIVIYVIKAYHENEKKKPAQLSRQQQGRNDASFSFAVNNFRNQNNTSSTRTQQQEQNTIPQPTSNQEPTSIVTAVESHTAIEMDLPPPSYGSEVIGPPPPVYRDLRENNNRR</sequence>
<accession>A0AAD5KCI3</accession>
<dbReference type="EMBL" id="JAIXMP010000010">
    <property type="protein sequence ID" value="KAI9266882.1"/>
    <property type="molecule type" value="Genomic_DNA"/>
</dbReference>
<proteinExistence type="predicted"/>